<evidence type="ECO:0000256" key="5">
    <source>
        <dbReference type="ARBA" id="ARBA00034078"/>
    </source>
</evidence>
<sequence length="128" mass="14059">MIEIAKVGDVLPGGMMFVKAGERELCLCNVNGEYYAVSRRCGHMNAPLNMGTLDGYILTCGLHNISFDVRTGKSLCPMVPHYMPGAPIQSSTVDNYMGWVEDLIKHTTICDIKTYKAIVEGDSIKVDI</sequence>
<dbReference type="Gene3D" id="2.102.10.10">
    <property type="entry name" value="Rieske [2Fe-2S] iron-sulphur domain"/>
    <property type="match status" value="1"/>
</dbReference>
<comment type="cofactor">
    <cofactor evidence="5">
        <name>[2Fe-2S] cluster</name>
        <dbReference type="ChEBI" id="CHEBI:190135"/>
    </cofactor>
</comment>
<evidence type="ECO:0000256" key="2">
    <source>
        <dbReference type="ARBA" id="ARBA00022723"/>
    </source>
</evidence>
<keyword evidence="1" id="KW-0001">2Fe-2S</keyword>
<evidence type="ECO:0000256" key="1">
    <source>
        <dbReference type="ARBA" id="ARBA00022714"/>
    </source>
</evidence>
<dbReference type="KEGG" id="mpd:MCP_0978"/>
<accession>D1YX78</accession>
<dbReference type="STRING" id="304371.MCP_0978"/>
<dbReference type="EMBL" id="AP011532">
    <property type="protein sequence ID" value="BAI61050.1"/>
    <property type="molecule type" value="Genomic_DNA"/>
</dbReference>
<dbReference type="PANTHER" id="PTHR21496">
    <property type="entry name" value="FERREDOXIN-RELATED"/>
    <property type="match status" value="1"/>
</dbReference>
<dbReference type="RefSeq" id="WP_012899729.1">
    <property type="nucleotide sequence ID" value="NC_013665.1"/>
</dbReference>
<reference evidence="7 8" key="2">
    <citation type="journal article" date="2008" name="Int. J. Syst. Evol. Microbiol.">
        <title>Methanocella paludicola gen. nov., sp. nov., a methane-producing archaeon, the first isolate of the lineage 'Rice Cluster I', and proposal of the new archaeal order Methanocellales ord. nov.</title>
        <authorList>
            <person name="Sakai S."/>
            <person name="Imachi H."/>
            <person name="Hanada S."/>
            <person name="Ohashi A."/>
            <person name="Harada H."/>
            <person name="Kamagata Y."/>
        </authorList>
    </citation>
    <scope>NUCLEOTIDE SEQUENCE [LARGE SCALE GENOMIC DNA]</scope>
    <source>
        <strain evidence="8">DSM 17711 / JCM 13418 / NBRC 101707 / SANAE</strain>
    </source>
</reference>
<proteinExistence type="predicted"/>
<keyword evidence="3" id="KW-0408">Iron</keyword>
<evidence type="ECO:0000256" key="3">
    <source>
        <dbReference type="ARBA" id="ARBA00023004"/>
    </source>
</evidence>
<dbReference type="PROSITE" id="PS51296">
    <property type="entry name" value="RIESKE"/>
    <property type="match status" value="1"/>
</dbReference>
<dbReference type="Pfam" id="PF00355">
    <property type="entry name" value="Rieske"/>
    <property type="match status" value="1"/>
</dbReference>
<dbReference type="eggNOG" id="arCOG02852">
    <property type="taxonomic scope" value="Archaea"/>
</dbReference>
<feature type="domain" description="Rieske" evidence="6">
    <location>
        <begin position="2"/>
        <end position="100"/>
    </location>
</feature>
<dbReference type="InterPro" id="IPR036922">
    <property type="entry name" value="Rieske_2Fe-2S_sf"/>
</dbReference>
<dbReference type="SUPFAM" id="SSF50022">
    <property type="entry name" value="ISP domain"/>
    <property type="match status" value="1"/>
</dbReference>
<evidence type="ECO:0000313" key="8">
    <source>
        <dbReference type="Proteomes" id="UP000001882"/>
    </source>
</evidence>
<dbReference type="AlphaFoldDB" id="D1YX78"/>
<reference evidence="8" key="3">
    <citation type="journal article" date="2011" name="PLoS ONE">
        <title>Genome sequence of a mesophilic hydrogenotrophic methanogen Methanocella paludicola, the first cultivated representative of the order Methanocellales.</title>
        <authorList>
            <person name="Sakai S."/>
            <person name="Takaki Y."/>
            <person name="Shimamura S."/>
            <person name="Sekine M."/>
            <person name="Tajima T."/>
            <person name="Kosugi H."/>
            <person name="Ichikawa N."/>
            <person name="Tasumi E."/>
            <person name="Hiraki A.T."/>
            <person name="Shimizu A."/>
            <person name="Kato Y."/>
            <person name="Nishiko R."/>
            <person name="Mori K."/>
            <person name="Fujita N."/>
            <person name="Imachi H."/>
            <person name="Takai K."/>
        </authorList>
    </citation>
    <scope>NUCLEOTIDE SEQUENCE [LARGE SCALE GENOMIC DNA]</scope>
    <source>
        <strain evidence="8">DSM 17711 / JCM 13418 / NBRC 101707 / SANAE</strain>
    </source>
</reference>
<dbReference type="InParanoid" id="D1YX78"/>
<dbReference type="GeneID" id="8681003"/>
<reference evidence="7 8" key="1">
    <citation type="journal article" date="2007" name="Appl. Environ. Microbiol.">
        <title>Isolation of key methanogens for global methane emission from rice paddy fields: a novel isolate affiliated with the clone cluster rice cluster I.</title>
        <authorList>
            <person name="Sakai S."/>
            <person name="Imachi H."/>
            <person name="Sekiguchi Y."/>
            <person name="Ohashi A."/>
            <person name="Harada H."/>
            <person name="Kamagata Y."/>
        </authorList>
    </citation>
    <scope>NUCLEOTIDE SEQUENCE [LARGE SCALE GENOMIC DNA]</scope>
    <source>
        <strain evidence="8">DSM 17711 / JCM 13418 / NBRC 101707 / SANAE</strain>
    </source>
</reference>
<dbReference type="OrthoDB" id="6837at2157"/>
<evidence type="ECO:0000313" key="7">
    <source>
        <dbReference type="EMBL" id="BAI61050.1"/>
    </source>
</evidence>
<protein>
    <recommendedName>
        <fullName evidence="6">Rieske domain-containing protein</fullName>
    </recommendedName>
</protein>
<evidence type="ECO:0000256" key="4">
    <source>
        <dbReference type="ARBA" id="ARBA00023014"/>
    </source>
</evidence>
<dbReference type="GO" id="GO:0046872">
    <property type="term" value="F:metal ion binding"/>
    <property type="evidence" value="ECO:0007669"/>
    <property type="project" value="UniProtKB-KW"/>
</dbReference>
<keyword evidence="2" id="KW-0479">Metal-binding</keyword>
<name>D1YX78_METPS</name>
<dbReference type="InterPro" id="IPR017941">
    <property type="entry name" value="Rieske_2Fe-2S"/>
</dbReference>
<dbReference type="Proteomes" id="UP000001882">
    <property type="component" value="Chromosome"/>
</dbReference>
<evidence type="ECO:0000259" key="6">
    <source>
        <dbReference type="PROSITE" id="PS51296"/>
    </source>
</evidence>
<gene>
    <name evidence="7" type="ordered locus">MCP_0978</name>
</gene>
<keyword evidence="8" id="KW-1185">Reference proteome</keyword>
<dbReference type="GO" id="GO:0051537">
    <property type="term" value="F:2 iron, 2 sulfur cluster binding"/>
    <property type="evidence" value="ECO:0007669"/>
    <property type="project" value="UniProtKB-KW"/>
</dbReference>
<keyword evidence="4" id="KW-0411">Iron-sulfur</keyword>
<dbReference type="PANTHER" id="PTHR21496:SF0">
    <property type="entry name" value="RIESKE DOMAIN-CONTAINING PROTEIN"/>
    <property type="match status" value="1"/>
</dbReference>
<organism evidence="7 8">
    <name type="scientific">Methanocella paludicola (strain DSM 17711 / JCM 13418 / NBRC 101707 / SANAE)</name>
    <dbReference type="NCBI Taxonomy" id="304371"/>
    <lineage>
        <taxon>Archaea</taxon>
        <taxon>Methanobacteriati</taxon>
        <taxon>Methanobacteriota</taxon>
        <taxon>Stenosarchaea group</taxon>
        <taxon>Methanomicrobia</taxon>
        <taxon>Methanocellales</taxon>
        <taxon>Methanocellaceae</taxon>
        <taxon>Methanocella</taxon>
    </lineage>
</organism>